<dbReference type="Pfam" id="PF03441">
    <property type="entry name" value="FAD_binding_7"/>
    <property type="match status" value="1"/>
</dbReference>
<evidence type="ECO:0000313" key="7">
    <source>
        <dbReference type="EMBL" id="KCZ92682.1"/>
    </source>
</evidence>
<comment type="cofactor">
    <cofactor evidence="4">
        <name>FAD</name>
        <dbReference type="ChEBI" id="CHEBI:57692"/>
    </cofactor>
    <text evidence="4">Binds 1 FAD per subunit.</text>
</comment>
<comment type="caution">
    <text evidence="7">The sequence shown here is derived from an EMBL/GenBank/DDBJ whole genome shotgun (WGS) entry which is preliminary data.</text>
</comment>
<dbReference type="Gene3D" id="3.40.50.620">
    <property type="entry name" value="HUPs"/>
    <property type="match status" value="1"/>
</dbReference>
<evidence type="ECO:0000256" key="4">
    <source>
        <dbReference type="PIRSR" id="PIRSR602081-1"/>
    </source>
</evidence>
<evidence type="ECO:0000256" key="2">
    <source>
        <dbReference type="ARBA" id="ARBA00022630"/>
    </source>
</evidence>
<dbReference type="Gene3D" id="1.10.579.10">
    <property type="entry name" value="DNA Cyclobutane Dipyrimidine Photolyase, subunit A, domain 3"/>
    <property type="match status" value="1"/>
</dbReference>
<name>A0A059FPY7_9PROT</name>
<keyword evidence="8" id="KW-1185">Reference proteome</keyword>
<dbReference type="PROSITE" id="PS51645">
    <property type="entry name" value="PHR_CRY_ALPHA_BETA"/>
    <property type="match status" value="1"/>
</dbReference>
<dbReference type="STRING" id="1280950.HJO_07002"/>
<dbReference type="InterPro" id="IPR005101">
    <property type="entry name" value="Cryptochr/Photolyase_FAD-bd"/>
</dbReference>
<dbReference type="GO" id="GO:0071949">
    <property type="term" value="F:FAD binding"/>
    <property type="evidence" value="ECO:0007669"/>
    <property type="project" value="TreeGrafter"/>
</dbReference>
<feature type="compositionally biased region" description="Low complexity" evidence="5">
    <location>
        <begin position="504"/>
        <end position="514"/>
    </location>
</feature>
<reference evidence="7 8" key="1">
    <citation type="journal article" date="2014" name="Antonie Van Leeuwenhoek">
        <title>Hyphomonas beringensis sp. nov. and Hyphomonas chukchiensis sp. nov., isolated from surface seawater of the Bering Sea and Chukchi Sea.</title>
        <authorList>
            <person name="Li C."/>
            <person name="Lai Q."/>
            <person name="Li G."/>
            <person name="Dong C."/>
            <person name="Wang J."/>
            <person name="Liao Y."/>
            <person name="Shao Z."/>
        </authorList>
    </citation>
    <scope>NUCLEOTIDE SEQUENCE [LARGE SCALE GENOMIC DNA]</scope>
    <source>
        <strain evidence="7 8">MHS-2</strain>
    </source>
</reference>
<sequence length="529" mass="59031">MFYVCSMTDLHVVWFRRDLRVHDHAPLLAAVASGAPVLPLYIFEPGFWAQPEHSGRQFDFLVECLQSLDDALKARGSALCIRTGKAEDVLADIHTRHGIAAIHVHRETGLQWTFDRDRSVQRWTMKAGIALREQAQNGVGGHLSVRDGWPRYWEDQMSAPRGKAPDTIAAANVPSEPWPIAEDFRLAPDGCTARQPGGRAEGVELLRSFLASRGRRYRTSMSDPLVASVACSRLSPHLAFGTVSVREAWQAARRARAEYDIDGDSTFTASIDNFLSRLQWRCQFFQKLEDQTSIDRRNLLPGPDGVREVAADGDPRLEAWIHGRTGFPFLDACMRSLNQTGWLNFRMRAMTMAFAAHHLWLDARLPAARLAALFTDFEAAIHYPQAMAQAAIISSHAPRIYNPVKQSLDHDPDGDFIRRWVPELAGLPTPFIHAPWDAPKAELARAGIVLGQTYPMRIVDHMAAAREARGRIQALRHGPTPAPTAISIGRQDTGRTPRARASLRRPSAPPRQLAFDLDLPEQTRPSRSA</sequence>
<dbReference type="PANTHER" id="PTHR11455">
    <property type="entry name" value="CRYPTOCHROME"/>
    <property type="match status" value="1"/>
</dbReference>
<evidence type="ECO:0000313" key="8">
    <source>
        <dbReference type="Proteomes" id="UP000025171"/>
    </source>
</evidence>
<comment type="cofactor">
    <cofactor evidence="1">
        <name>(6R)-5,10-methylene-5,6,7,8-tetrahydrofolate</name>
        <dbReference type="ChEBI" id="CHEBI:15636"/>
    </cofactor>
</comment>
<dbReference type="InterPro" id="IPR036134">
    <property type="entry name" value="Crypto/Photolyase_FAD-like_sf"/>
</dbReference>
<dbReference type="Gene3D" id="1.25.40.80">
    <property type="match status" value="1"/>
</dbReference>
<organism evidence="7 8">
    <name type="scientific">Hyphomonas johnsonii MHS-2</name>
    <dbReference type="NCBI Taxonomy" id="1280950"/>
    <lineage>
        <taxon>Bacteria</taxon>
        <taxon>Pseudomonadati</taxon>
        <taxon>Pseudomonadota</taxon>
        <taxon>Alphaproteobacteria</taxon>
        <taxon>Hyphomonadales</taxon>
        <taxon>Hyphomonadaceae</taxon>
        <taxon>Hyphomonas</taxon>
    </lineage>
</organism>
<keyword evidence="2 4" id="KW-0285">Flavoprotein</keyword>
<dbReference type="GO" id="GO:0003677">
    <property type="term" value="F:DNA binding"/>
    <property type="evidence" value="ECO:0007669"/>
    <property type="project" value="TreeGrafter"/>
</dbReference>
<dbReference type="InterPro" id="IPR014729">
    <property type="entry name" value="Rossmann-like_a/b/a_fold"/>
</dbReference>
<dbReference type="AlphaFoldDB" id="A0A059FPY7"/>
<accession>A0A059FPY7</accession>
<proteinExistence type="predicted"/>
<protein>
    <submittedName>
        <fullName evidence="7">Deoxyribodipyrimidine photolyase family protein</fullName>
    </submittedName>
</protein>
<gene>
    <name evidence="7" type="ORF">HJO_07002</name>
</gene>
<dbReference type="SUPFAM" id="SSF48173">
    <property type="entry name" value="Cryptochrome/photolyase FAD-binding domain"/>
    <property type="match status" value="1"/>
</dbReference>
<evidence type="ECO:0000256" key="1">
    <source>
        <dbReference type="ARBA" id="ARBA00001932"/>
    </source>
</evidence>
<dbReference type="GO" id="GO:0009416">
    <property type="term" value="P:response to light stimulus"/>
    <property type="evidence" value="ECO:0007669"/>
    <property type="project" value="TreeGrafter"/>
</dbReference>
<feature type="domain" description="Photolyase/cryptochrome alpha/beta" evidence="6">
    <location>
        <begin position="9"/>
        <end position="139"/>
    </location>
</feature>
<evidence type="ECO:0000256" key="5">
    <source>
        <dbReference type="SAM" id="MobiDB-lite"/>
    </source>
</evidence>
<dbReference type="Pfam" id="PF00875">
    <property type="entry name" value="DNA_photolyase"/>
    <property type="match status" value="1"/>
</dbReference>
<dbReference type="GO" id="GO:0003904">
    <property type="term" value="F:deoxyribodipyrimidine photo-lyase activity"/>
    <property type="evidence" value="ECO:0007669"/>
    <property type="project" value="TreeGrafter"/>
</dbReference>
<dbReference type="InterPro" id="IPR006050">
    <property type="entry name" value="DNA_photolyase_N"/>
</dbReference>
<feature type="binding site" evidence="4">
    <location>
        <position position="274"/>
    </location>
    <ligand>
        <name>FAD</name>
        <dbReference type="ChEBI" id="CHEBI:57692"/>
    </ligand>
</feature>
<dbReference type="eggNOG" id="COG0415">
    <property type="taxonomic scope" value="Bacteria"/>
</dbReference>
<keyword evidence="3 4" id="KW-0274">FAD</keyword>
<evidence type="ECO:0000259" key="6">
    <source>
        <dbReference type="PROSITE" id="PS51645"/>
    </source>
</evidence>
<dbReference type="InterPro" id="IPR002081">
    <property type="entry name" value="Cryptochrome/DNA_photolyase_1"/>
</dbReference>
<dbReference type="SUPFAM" id="SSF52425">
    <property type="entry name" value="Cryptochrome/photolyase, N-terminal domain"/>
    <property type="match status" value="1"/>
</dbReference>
<dbReference type="InterPro" id="IPR036155">
    <property type="entry name" value="Crypto/Photolyase_N_sf"/>
</dbReference>
<evidence type="ECO:0000256" key="3">
    <source>
        <dbReference type="ARBA" id="ARBA00022827"/>
    </source>
</evidence>
<feature type="binding site" evidence="4">
    <location>
        <position position="217"/>
    </location>
    <ligand>
        <name>FAD</name>
        <dbReference type="ChEBI" id="CHEBI:57692"/>
    </ligand>
</feature>
<keyword evidence="7" id="KW-0456">Lyase</keyword>
<dbReference type="PATRIC" id="fig|1280950.3.peg.1403"/>
<dbReference type="EMBL" id="ARYK01000003">
    <property type="protein sequence ID" value="KCZ92682.1"/>
    <property type="molecule type" value="Genomic_DNA"/>
</dbReference>
<feature type="region of interest" description="Disordered" evidence="5">
    <location>
        <begin position="476"/>
        <end position="529"/>
    </location>
</feature>
<dbReference type="OrthoDB" id="9772484at2"/>
<dbReference type="PANTHER" id="PTHR11455:SF9">
    <property type="entry name" value="CRYPTOCHROME CIRCADIAN CLOCK 5 ISOFORM X1"/>
    <property type="match status" value="1"/>
</dbReference>
<dbReference type="Proteomes" id="UP000025171">
    <property type="component" value="Unassembled WGS sequence"/>
</dbReference>